<dbReference type="InterPro" id="IPR036179">
    <property type="entry name" value="Ig-like_dom_sf"/>
</dbReference>
<dbReference type="GO" id="GO:0002376">
    <property type="term" value="P:immune system process"/>
    <property type="evidence" value="ECO:0007669"/>
    <property type="project" value="UniProtKB-KW"/>
</dbReference>
<dbReference type="Pfam" id="PF07686">
    <property type="entry name" value="V-set"/>
    <property type="match status" value="1"/>
</dbReference>
<keyword evidence="8" id="KW-1133">Transmembrane helix</keyword>
<keyword evidence="6" id="KW-1015">Disulfide bond</keyword>
<dbReference type="PROSITE" id="PS50835">
    <property type="entry name" value="IG_LIKE"/>
    <property type="match status" value="1"/>
</dbReference>
<evidence type="ECO:0000256" key="8">
    <source>
        <dbReference type="SAM" id="Phobius"/>
    </source>
</evidence>
<comment type="subcellular location">
    <subcellularLocation>
        <location evidence="1">Cell membrane</location>
    </subcellularLocation>
</comment>
<evidence type="ECO:0000256" key="6">
    <source>
        <dbReference type="ARBA" id="ARBA00023157"/>
    </source>
</evidence>
<accession>A0A8C7JFP1</accession>
<evidence type="ECO:0000256" key="1">
    <source>
        <dbReference type="ARBA" id="ARBA00004236"/>
    </source>
</evidence>
<dbReference type="InterPro" id="IPR052051">
    <property type="entry name" value="TCR_complex_component"/>
</dbReference>
<dbReference type="Ensembl" id="ENSOKIT00005092980.1">
    <property type="protein sequence ID" value="ENSOKIP00005086931.1"/>
    <property type="gene ID" value="ENSOKIG00005037901.1"/>
</dbReference>
<dbReference type="Gene3D" id="2.60.40.10">
    <property type="entry name" value="Immunoglobulins"/>
    <property type="match status" value="1"/>
</dbReference>
<keyword evidence="8" id="KW-0812">Transmembrane</keyword>
<dbReference type="InterPro" id="IPR013106">
    <property type="entry name" value="Ig_V-set"/>
</dbReference>
<evidence type="ECO:0000256" key="3">
    <source>
        <dbReference type="ARBA" id="ARBA00022729"/>
    </source>
</evidence>
<reference evidence="10" key="2">
    <citation type="submission" date="2025-09" db="UniProtKB">
        <authorList>
            <consortium name="Ensembl"/>
        </authorList>
    </citation>
    <scope>IDENTIFICATION</scope>
</reference>
<dbReference type="CDD" id="cd00099">
    <property type="entry name" value="IgV"/>
    <property type="match status" value="1"/>
</dbReference>
<dbReference type="SUPFAM" id="SSF48726">
    <property type="entry name" value="Immunoglobulin"/>
    <property type="match status" value="1"/>
</dbReference>
<keyword evidence="4" id="KW-0391">Immunity</keyword>
<evidence type="ECO:0000313" key="10">
    <source>
        <dbReference type="Ensembl" id="ENSOKIP00005086931.1"/>
    </source>
</evidence>
<dbReference type="GeneTree" id="ENSGT01000000214950"/>
<keyword evidence="3" id="KW-0732">Signal</keyword>
<evidence type="ECO:0000256" key="2">
    <source>
        <dbReference type="ARBA" id="ARBA00022475"/>
    </source>
</evidence>
<evidence type="ECO:0000256" key="7">
    <source>
        <dbReference type="ARBA" id="ARBA00023180"/>
    </source>
</evidence>
<dbReference type="AlphaFoldDB" id="A0A8C7JFP1"/>
<keyword evidence="7" id="KW-0325">Glycoprotein</keyword>
<dbReference type="GO" id="GO:0009617">
    <property type="term" value="P:response to bacterium"/>
    <property type="evidence" value="ECO:0007669"/>
    <property type="project" value="TreeGrafter"/>
</dbReference>
<dbReference type="PANTHER" id="PTHR19433:SF111">
    <property type="entry name" value="T CELL RECEPTOR ALPHA VARIABLE 4"/>
    <property type="match status" value="1"/>
</dbReference>
<dbReference type="InterPro" id="IPR007110">
    <property type="entry name" value="Ig-like_dom"/>
</dbReference>
<dbReference type="GO" id="GO:0005886">
    <property type="term" value="C:plasma membrane"/>
    <property type="evidence" value="ECO:0007669"/>
    <property type="project" value="UniProtKB-SubCell"/>
</dbReference>
<name>A0A8C7JFP1_ONCKI</name>
<sequence>MWSLFCDSSIDLVSHIVVTFYSQLLTFVRSLSDLTRVVCVSPPPLMVVHSGENVTLQCINVLKKPGHVGWFKQVNGSEPLCITSMWSSVPTVHHQNGFQGRSMKMFMTNITIFLTITEVEVADSGLYFCGMSDTYFIFANATVLKVQGNPFNTLSEDGTMNLFLLVVILGVVTAVLLIIILILVLENQDPDALNYAALNFTSKKKERRGEKELDPHVVYAATR</sequence>
<reference evidence="10" key="1">
    <citation type="submission" date="2025-08" db="UniProtKB">
        <authorList>
            <consortium name="Ensembl"/>
        </authorList>
    </citation>
    <scope>IDENTIFICATION</scope>
</reference>
<evidence type="ECO:0000256" key="4">
    <source>
        <dbReference type="ARBA" id="ARBA00022859"/>
    </source>
</evidence>
<keyword evidence="2" id="KW-1003">Cell membrane</keyword>
<feature type="domain" description="Ig-like" evidence="9">
    <location>
        <begin position="35"/>
        <end position="129"/>
    </location>
</feature>
<evidence type="ECO:0000259" key="9">
    <source>
        <dbReference type="PROSITE" id="PS50835"/>
    </source>
</evidence>
<dbReference type="PANTHER" id="PTHR19433">
    <property type="entry name" value="T-CELL RECEPTOR ALPHA CHAIN V REGION-RELATED"/>
    <property type="match status" value="1"/>
</dbReference>
<keyword evidence="11" id="KW-1185">Reference proteome</keyword>
<evidence type="ECO:0000256" key="5">
    <source>
        <dbReference type="ARBA" id="ARBA00023136"/>
    </source>
</evidence>
<organism evidence="10 11">
    <name type="scientific">Oncorhynchus kisutch</name>
    <name type="common">Coho salmon</name>
    <name type="synonym">Salmo kisutch</name>
    <dbReference type="NCBI Taxonomy" id="8019"/>
    <lineage>
        <taxon>Eukaryota</taxon>
        <taxon>Metazoa</taxon>
        <taxon>Chordata</taxon>
        <taxon>Craniata</taxon>
        <taxon>Vertebrata</taxon>
        <taxon>Euteleostomi</taxon>
        <taxon>Actinopterygii</taxon>
        <taxon>Neopterygii</taxon>
        <taxon>Teleostei</taxon>
        <taxon>Protacanthopterygii</taxon>
        <taxon>Salmoniformes</taxon>
        <taxon>Salmonidae</taxon>
        <taxon>Salmoninae</taxon>
        <taxon>Oncorhynchus</taxon>
    </lineage>
</organism>
<dbReference type="Proteomes" id="UP000694557">
    <property type="component" value="Unassembled WGS sequence"/>
</dbReference>
<proteinExistence type="predicted"/>
<evidence type="ECO:0000313" key="11">
    <source>
        <dbReference type="Proteomes" id="UP000694557"/>
    </source>
</evidence>
<dbReference type="InterPro" id="IPR003599">
    <property type="entry name" value="Ig_sub"/>
</dbReference>
<dbReference type="InterPro" id="IPR013783">
    <property type="entry name" value="Ig-like_fold"/>
</dbReference>
<feature type="transmembrane region" description="Helical" evidence="8">
    <location>
        <begin position="162"/>
        <end position="185"/>
    </location>
</feature>
<keyword evidence="5 8" id="KW-0472">Membrane</keyword>
<dbReference type="SMART" id="SM00409">
    <property type="entry name" value="IG"/>
    <property type="match status" value="1"/>
</dbReference>
<protein>
    <recommendedName>
        <fullName evidence="9">Ig-like domain-containing protein</fullName>
    </recommendedName>
</protein>